<dbReference type="InterPro" id="IPR018501">
    <property type="entry name" value="DDT_dom"/>
</dbReference>
<dbReference type="AlphaFoldDB" id="A0A2P5HMK6"/>
<dbReference type="Pfam" id="PF10537">
    <property type="entry name" value="WAC_Acf1_DNA_bd"/>
    <property type="match status" value="1"/>
</dbReference>
<organism evidence="8 9">
    <name type="scientific">Diaporthe helianthi</name>
    <dbReference type="NCBI Taxonomy" id="158607"/>
    <lineage>
        <taxon>Eukaryota</taxon>
        <taxon>Fungi</taxon>
        <taxon>Dikarya</taxon>
        <taxon>Ascomycota</taxon>
        <taxon>Pezizomycotina</taxon>
        <taxon>Sordariomycetes</taxon>
        <taxon>Sordariomycetidae</taxon>
        <taxon>Diaporthales</taxon>
        <taxon>Diaporthaceae</taxon>
        <taxon>Diaporthe</taxon>
    </lineage>
</organism>
<dbReference type="Pfam" id="PF15613">
    <property type="entry name" value="WSD"/>
    <property type="match status" value="1"/>
</dbReference>
<dbReference type="Proteomes" id="UP000094444">
    <property type="component" value="Unassembled WGS sequence"/>
</dbReference>
<protein>
    <submittedName>
        <fullName evidence="8">Chromatin remodelling factor 4-2</fullName>
    </submittedName>
</protein>
<gene>
    <name evidence="8" type="ORF">DHEL01_v210114</name>
</gene>
<feature type="compositionally biased region" description="Basic and acidic residues" evidence="5">
    <location>
        <begin position="722"/>
        <end position="733"/>
    </location>
</feature>
<keyword evidence="3 4" id="KW-0539">Nucleus</keyword>
<name>A0A2P5HMK6_DIAHE</name>
<dbReference type="InterPro" id="IPR028941">
    <property type="entry name" value="WHIM2_dom"/>
</dbReference>
<dbReference type="EMBL" id="MAVT02001251">
    <property type="protein sequence ID" value="POS71489.1"/>
    <property type="molecule type" value="Genomic_DNA"/>
</dbReference>
<keyword evidence="2" id="KW-0175">Coiled coil</keyword>
<feature type="region of interest" description="Disordered" evidence="5">
    <location>
        <begin position="367"/>
        <end position="395"/>
    </location>
</feature>
<accession>A0A2P5HMK6</accession>
<feature type="compositionally biased region" description="Acidic residues" evidence="5">
    <location>
        <begin position="734"/>
        <end position="750"/>
    </location>
</feature>
<feature type="region of interest" description="Disordered" evidence="5">
    <location>
        <begin position="982"/>
        <end position="1071"/>
    </location>
</feature>
<dbReference type="InterPro" id="IPR028942">
    <property type="entry name" value="WHIM1_dom"/>
</dbReference>
<feature type="compositionally biased region" description="Acidic residues" evidence="5">
    <location>
        <begin position="511"/>
        <end position="529"/>
    </location>
</feature>
<dbReference type="GO" id="GO:0005634">
    <property type="term" value="C:nucleus"/>
    <property type="evidence" value="ECO:0007669"/>
    <property type="project" value="UniProtKB-SubCell"/>
</dbReference>
<dbReference type="PANTHER" id="PTHR32075">
    <property type="entry name" value="ISWI CHROMATIN-REMODELING COMPLEX SUBUNIT YPL216W-RELATED"/>
    <property type="match status" value="1"/>
</dbReference>
<evidence type="ECO:0000256" key="4">
    <source>
        <dbReference type="PROSITE-ProRule" id="PRU00475"/>
    </source>
</evidence>
<evidence type="ECO:0000256" key="2">
    <source>
        <dbReference type="ARBA" id="ARBA00023054"/>
    </source>
</evidence>
<dbReference type="Pfam" id="PF02791">
    <property type="entry name" value="DDT"/>
    <property type="match status" value="1"/>
</dbReference>
<dbReference type="GO" id="GO:0031509">
    <property type="term" value="P:subtelomeric heterochromatin formation"/>
    <property type="evidence" value="ECO:0007669"/>
    <property type="project" value="TreeGrafter"/>
</dbReference>
<evidence type="ECO:0000259" key="6">
    <source>
        <dbReference type="PROSITE" id="PS50827"/>
    </source>
</evidence>
<comment type="caution">
    <text evidence="8">The sequence shown here is derived from an EMBL/GenBank/DDBJ whole genome shotgun (WGS) entry which is preliminary data.</text>
</comment>
<feature type="compositionally biased region" description="Pro residues" evidence="5">
    <location>
        <begin position="376"/>
        <end position="395"/>
    </location>
</feature>
<feature type="domain" description="DDT" evidence="6">
    <location>
        <begin position="437"/>
        <end position="500"/>
    </location>
</feature>
<reference evidence="8" key="1">
    <citation type="submission" date="2017-09" db="EMBL/GenBank/DDBJ databases">
        <title>Polyketide synthases of a Diaporthe helianthi virulent isolate.</title>
        <authorList>
            <person name="Baroncelli R."/>
        </authorList>
    </citation>
    <scope>NUCLEOTIDE SEQUENCE [LARGE SCALE GENOMIC DNA]</scope>
    <source>
        <strain evidence="8">7/96</strain>
    </source>
</reference>
<dbReference type="OrthoDB" id="332390at2759"/>
<evidence type="ECO:0000256" key="3">
    <source>
        <dbReference type="ARBA" id="ARBA00023242"/>
    </source>
</evidence>
<proteinExistence type="predicted"/>
<dbReference type="InterPro" id="IPR013136">
    <property type="entry name" value="WSTF_Acf1_Cbp146"/>
</dbReference>
<dbReference type="PROSITE" id="PS51136">
    <property type="entry name" value="WAC"/>
    <property type="match status" value="1"/>
</dbReference>
<evidence type="ECO:0000259" key="7">
    <source>
        <dbReference type="PROSITE" id="PS51136"/>
    </source>
</evidence>
<evidence type="ECO:0000256" key="5">
    <source>
        <dbReference type="SAM" id="MobiDB-lite"/>
    </source>
</evidence>
<feature type="region of interest" description="Disordered" evidence="5">
    <location>
        <begin position="710"/>
        <end position="789"/>
    </location>
</feature>
<dbReference type="GO" id="GO:0000781">
    <property type="term" value="C:chromosome, telomeric region"/>
    <property type="evidence" value="ECO:0007669"/>
    <property type="project" value="GOC"/>
</dbReference>
<dbReference type="PROSITE" id="PS50827">
    <property type="entry name" value="DDT"/>
    <property type="match status" value="1"/>
</dbReference>
<dbReference type="PANTHER" id="PTHR32075:SF6">
    <property type="entry name" value="ISWI CHROMATIN-REMODELING COMPLEX SUBUNIT YPL216W-RELATED"/>
    <property type="match status" value="1"/>
</dbReference>
<feature type="compositionally biased region" description="Basic and acidic residues" evidence="5">
    <location>
        <begin position="549"/>
        <end position="573"/>
    </location>
</feature>
<sequence>MVWPQESFHPPAHRPECPTHPISKVLFKRKPVQFLQPPPIENDQEVLLTHPPFDAPLRAHPCILLTFRFLRQVWYIPLTGEVFVTYEDYLNRLDFYKQKRFICQITGHSGLNFFDALESELAGALEVEQAFPEPLKGPVLRRVQFQTISRIDNLVDKLYEEFKGDFYPGEHVTVSIHTGERYTGVVRDKARFGSKMLPDGTLTVPFSRYFVSLDDSEDHEAVVDDNNIWRDRKVFTKSVLRSFVKKTVTRDAWTGAPWLVKDTIAAQFKIDTRIPTHLRYETKVQERKQAQSQKRLSNQMSHPPEVTGMANSFQTQGPVRLPELKPAARPPKASKNQNQHGQHGQIVKKQEHGHFGHLPLPGNPFQFPLSFRHNQVPPPPPVYAQPEPPPPPPPPKYPIEDLKVEPTHLVRPPIRYLCSDPPVEVEEPSSSCENILMKSVGPLLETWDTLNVYCEIFQLDSFTFDDFLEAMQVASEETKVQLFDEMHCAVLKVLVDSEAGGGKINFRLPELESDDESDEEDQEEEENEESREPTPQPTARATRSSMAKMEADRLAAEAAAAERQERQLENAPKHRAEELLADYDWVDHLRKRDFKHGGWETIMVGLLYQLSKEERRKAACEDLLIQLVPRDVEATQDTIRQHYAAMDVNYRAQALQIICLLSTETKAIRGYMEDCSEHMTGFRKDKIEWQRQRKQAIEELKALNEERKILLPENLPPSPTREAVDANGDVKMDDVDELTPAEDEAAEMEEEPPRSVGRGLRRGQDRASERRRQKEREEEKRKEAEAAKAVPKQSKQFVKVLKEIQKKEELIKKCEEEIAVIDNDLREADCARTRVLGKDRFWNRYYWFERNGMPYGGLPNSSTADAGYANGCIWIQGPDDLEREGYIDLAPEWQKEYQAIFNMTVPERKAKEEGPTSVFTARQWGYIDDPKDVKKLIDWLDPRGFNELKLRKELVNFSDRILKHMENRQAYLAANDAEAKAAEEEEAKTNGATNKRMATRTRHAVTPEPNPQYRCLQWENTTAIEELGHLHSDQPPPAPPKGKKGGSRKKDSTKEAAEEPAPAVKTRSRKK</sequence>
<feature type="region of interest" description="Disordered" evidence="5">
    <location>
        <begin position="284"/>
        <end position="346"/>
    </location>
</feature>
<keyword evidence="9" id="KW-1185">Reference proteome</keyword>
<dbReference type="FunCoup" id="A0A2P5HMK6">
    <property type="interactions" value="227"/>
</dbReference>
<evidence type="ECO:0000313" key="8">
    <source>
        <dbReference type="EMBL" id="POS71489.1"/>
    </source>
</evidence>
<feature type="region of interest" description="Disordered" evidence="5">
    <location>
        <begin position="504"/>
        <end position="573"/>
    </location>
</feature>
<feature type="compositionally biased region" description="Polar residues" evidence="5">
    <location>
        <begin position="290"/>
        <end position="301"/>
    </location>
</feature>
<dbReference type="Pfam" id="PF15612">
    <property type="entry name" value="WHIM1"/>
    <property type="match status" value="1"/>
</dbReference>
<dbReference type="STRING" id="158607.A0A2P5HMK6"/>
<feature type="compositionally biased region" description="Basic and acidic residues" evidence="5">
    <location>
        <begin position="1048"/>
        <end position="1057"/>
    </location>
</feature>
<feature type="compositionally biased region" description="Basic and acidic residues" evidence="5">
    <location>
        <begin position="762"/>
        <end position="786"/>
    </location>
</feature>
<feature type="domain" description="WAC" evidence="7">
    <location>
        <begin position="71"/>
        <end position="180"/>
    </location>
</feature>
<dbReference type="InParanoid" id="A0A2P5HMK6"/>
<dbReference type="GO" id="GO:0000785">
    <property type="term" value="C:chromatin"/>
    <property type="evidence" value="ECO:0007669"/>
    <property type="project" value="UniProtKB-ARBA"/>
</dbReference>
<evidence type="ECO:0000256" key="1">
    <source>
        <dbReference type="ARBA" id="ARBA00004123"/>
    </source>
</evidence>
<evidence type="ECO:0000313" key="9">
    <source>
        <dbReference type="Proteomes" id="UP000094444"/>
    </source>
</evidence>
<comment type="subcellular location">
    <subcellularLocation>
        <location evidence="1 4">Nucleus</location>
    </subcellularLocation>
</comment>